<proteinExistence type="inferred from homology"/>
<dbReference type="InterPro" id="IPR012676">
    <property type="entry name" value="TGS-like"/>
</dbReference>
<comment type="catalytic activity">
    <reaction evidence="11">
        <text>tRNA(Thr) + L-threonine + ATP = L-threonyl-tRNA(Thr) + AMP + diphosphate + H(+)</text>
        <dbReference type="Rhea" id="RHEA:24624"/>
        <dbReference type="Rhea" id="RHEA-COMP:9670"/>
        <dbReference type="Rhea" id="RHEA-COMP:9704"/>
        <dbReference type="ChEBI" id="CHEBI:15378"/>
        <dbReference type="ChEBI" id="CHEBI:30616"/>
        <dbReference type="ChEBI" id="CHEBI:33019"/>
        <dbReference type="ChEBI" id="CHEBI:57926"/>
        <dbReference type="ChEBI" id="CHEBI:78442"/>
        <dbReference type="ChEBI" id="CHEBI:78534"/>
        <dbReference type="ChEBI" id="CHEBI:456215"/>
        <dbReference type="EC" id="6.1.1.3"/>
    </reaction>
</comment>
<keyword evidence="4" id="KW-0963">Cytoplasm</keyword>
<evidence type="ECO:0000256" key="5">
    <source>
        <dbReference type="ARBA" id="ARBA00022598"/>
    </source>
</evidence>
<organism evidence="17 18">
    <name type="scientific">Dicentrarchus labrax</name>
    <name type="common">European seabass</name>
    <name type="synonym">Morone labrax</name>
    <dbReference type="NCBI Taxonomy" id="13489"/>
    <lineage>
        <taxon>Eukaryota</taxon>
        <taxon>Metazoa</taxon>
        <taxon>Chordata</taxon>
        <taxon>Craniata</taxon>
        <taxon>Vertebrata</taxon>
        <taxon>Euteleostomi</taxon>
        <taxon>Actinopterygii</taxon>
        <taxon>Neopterygii</taxon>
        <taxon>Teleostei</taxon>
        <taxon>Neoteleostei</taxon>
        <taxon>Acanthomorphata</taxon>
        <taxon>Eupercaria</taxon>
        <taxon>Moronidae</taxon>
        <taxon>Dicentrarchus</taxon>
    </lineage>
</organism>
<evidence type="ECO:0000256" key="1">
    <source>
        <dbReference type="ARBA" id="ARBA00004496"/>
    </source>
</evidence>
<dbReference type="GO" id="GO:0006435">
    <property type="term" value="P:threonyl-tRNA aminoacylation"/>
    <property type="evidence" value="ECO:0007669"/>
    <property type="project" value="InterPro"/>
</dbReference>
<sequence>MGIYCTVGGCYVFKISGSYCGCGYQFYFQKPSPEVGCHCGYGGHLKMAECLAARLAAQEEQIQLLTKEISSLRDGLSRGLGAAGVAEVSPELESLRTENEKLRYRLLHLRRGLRAELELEGKRQEGLKSSKAPEKNSSKVKQTNSRADTKVETTDTKSGDKNNKKEKKQDKGQGGGGVKELKPWPGYIAERLSLYQQLKSESDALQEKKAADSKPITVELPDGRKVAGKAWLTTPYQLACDISQGLADNAVISRVNGELWDLDRPLEQDCSLEILRFDNEDAQAVYWHSSAHILGEAMERFYGGCLCYGPPIENGFYYDMFLDGQKGVSSAEFGDLETLCKTVVKEKQPFERLEISKETLLKMFKYNKFKCRILNEKVTTPTTTVYRCGPLIDLCRGPHVRHTGKIKAMKIYKNSSTYWEGRSDMETLQRIYGISFPDSKMLKEWERFQEEAKNRDHRKIGKDQELFFFHDLSPGSCFFMPRGAYIYNTLTEFIRDEYWRRGFQEVASPNIYNSKLWETSGHWQHYSENMFSFPVEDDIFALKPMNCPGHCLMFSHRPRSWRELPLRLADFGVLHRNELSGTLTGLTRVRRFQQDDAHIFCTMDQIESEMKGCLDFLRCVYDVFGFSFQLHLSTRPEKYLGDIAVWNQAEKQLENSLNEFGEPWKLNPGDGAFYGPKIDIKIKDAIGRYHQCATIQLDFQLPIRFNLTFVGKDGDDKARPVIIHRAILGSVERMIAILTENYAGKWPLWISPRQVMLVPVNPSCEDYAKRLCKQFTEAGFMADADLDSSCLLNKKIRNAQLAQYNFILVVGEKEKMTNGVNVRTRDNKVHGELSVAEVLARLTLLKQSRCRNAEEEF</sequence>
<dbReference type="Gene3D" id="3.30.930.10">
    <property type="entry name" value="Bira Bifunctional Protein, Domain 2"/>
    <property type="match status" value="1"/>
</dbReference>
<keyword evidence="7" id="KW-0067">ATP-binding</keyword>
<evidence type="ECO:0000313" key="17">
    <source>
        <dbReference type="Ensembl" id="ENSDLAP00005057382.2"/>
    </source>
</evidence>
<dbReference type="Pfam" id="PF02824">
    <property type="entry name" value="TGS"/>
    <property type="match status" value="1"/>
</dbReference>
<evidence type="ECO:0000256" key="12">
    <source>
        <dbReference type="ARBA" id="ARBA00058080"/>
    </source>
</evidence>
<feature type="region of interest" description="Disordered" evidence="14">
    <location>
        <begin position="121"/>
        <end position="181"/>
    </location>
</feature>
<dbReference type="FunFam" id="3.40.50.800:FF:000003">
    <property type="entry name" value="Threonine--tRNA ligase 2, cytoplasmic"/>
    <property type="match status" value="1"/>
</dbReference>
<comment type="similarity">
    <text evidence="2">Belongs to the class-II aminoacyl-tRNA synthetase family.</text>
</comment>
<dbReference type="Pfam" id="PF03129">
    <property type="entry name" value="HGTP_anticodon"/>
    <property type="match status" value="1"/>
</dbReference>
<evidence type="ECO:0000256" key="14">
    <source>
        <dbReference type="SAM" id="MobiDB-lite"/>
    </source>
</evidence>
<dbReference type="InterPro" id="IPR006195">
    <property type="entry name" value="aa-tRNA-synth_II"/>
</dbReference>
<dbReference type="PANTHER" id="PTHR11451">
    <property type="entry name" value="THREONINE-TRNA LIGASE"/>
    <property type="match status" value="1"/>
</dbReference>
<evidence type="ECO:0000256" key="2">
    <source>
        <dbReference type="ARBA" id="ARBA00008226"/>
    </source>
</evidence>
<reference evidence="17" key="2">
    <citation type="submission" date="2025-09" db="UniProtKB">
        <authorList>
            <consortium name="Ensembl"/>
        </authorList>
    </citation>
    <scope>IDENTIFICATION</scope>
</reference>
<dbReference type="NCBIfam" id="TIGR00418">
    <property type="entry name" value="thrS"/>
    <property type="match status" value="1"/>
</dbReference>
<dbReference type="Gene3D" id="3.30.980.10">
    <property type="entry name" value="Threonyl-trna Synthetase, Chain A, domain 2"/>
    <property type="match status" value="1"/>
</dbReference>
<evidence type="ECO:0000256" key="6">
    <source>
        <dbReference type="ARBA" id="ARBA00022741"/>
    </source>
</evidence>
<dbReference type="Gene3D" id="3.10.20.30">
    <property type="match status" value="1"/>
</dbReference>
<comment type="function">
    <text evidence="12">Catalyzes the attachment of threonine to tRNA(Thr) in a two-step reaction: threonine is first activated by ATP to form Thr-AMP and then transferred to the acceptor end of tRNA(Thr). Also edits incorrectly charged tRNA(Thr) via its editing domain, at the post-transfer stage.</text>
</comment>
<evidence type="ECO:0000313" key="18">
    <source>
        <dbReference type="Proteomes" id="UP000694389"/>
    </source>
</evidence>
<dbReference type="FunFam" id="3.30.930.10:FF:000009">
    <property type="entry name" value="Threonine--tRNA ligase 2, cytoplasmic"/>
    <property type="match status" value="1"/>
</dbReference>
<dbReference type="GO" id="GO:0005524">
    <property type="term" value="F:ATP binding"/>
    <property type="evidence" value="ECO:0007669"/>
    <property type="project" value="UniProtKB-KW"/>
</dbReference>
<comment type="subcellular location">
    <subcellularLocation>
        <location evidence="1">Cytoplasm</location>
    </subcellularLocation>
</comment>
<feature type="domain" description="Aminoacyl-transfer RNA synthetases class-II family profile" evidence="15">
    <location>
        <begin position="483"/>
        <end position="759"/>
    </location>
</feature>
<dbReference type="InterPro" id="IPR012947">
    <property type="entry name" value="tRNA_SAD"/>
</dbReference>
<feature type="domain" description="TGS" evidence="16">
    <location>
        <begin position="212"/>
        <end position="276"/>
    </location>
</feature>
<keyword evidence="9" id="KW-0030">Aminoacyl-tRNA synthetase</keyword>
<dbReference type="InterPro" id="IPR036621">
    <property type="entry name" value="Anticodon-bd_dom_sf"/>
</dbReference>
<dbReference type="InterPro" id="IPR002320">
    <property type="entry name" value="Thr-tRNA-ligase_IIa"/>
</dbReference>
<dbReference type="InterPro" id="IPR045864">
    <property type="entry name" value="aa-tRNA-synth_II/BPL/LPL"/>
</dbReference>
<name>A0A8C4NYS9_DICLA</name>
<dbReference type="Ensembl" id="ENSDLAT00005060862.2">
    <property type="protein sequence ID" value="ENSDLAP00005057382.2"/>
    <property type="gene ID" value="ENSDLAG00005023387.2"/>
</dbReference>
<dbReference type="PROSITE" id="PS50862">
    <property type="entry name" value="AA_TRNA_LIGASE_II"/>
    <property type="match status" value="1"/>
</dbReference>
<dbReference type="InterPro" id="IPR033728">
    <property type="entry name" value="ThrRS_core"/>
</dbReference>
<evidence type="ECO:0000256" key="3">
    <source>
        <dbReference type="ARBA" id="ARBA00013163"/>
    </source>
</evidence>
<dbReference type="PANTHER" id="PTHR11451:SF51">
    <property type="entry name" value="THREONINE--TRNA LIGASE"/>
    <property type="match status" value="1"/>
</dbReference>
<dbReference type="HAMAP" id="MF_00184">
    <property type="entry name" value="Thr_tRNA_synth"/>
    <property type="match status" value="1"/>
</dbReference>
<feature type="coiled-coil region" evidence="13">
    <location>
        <begin position="48"/>
        <end position="75"/>
    </location>
</feature>
<evidence type="ECO:0000256" key="9">
    <source>
        <dbReference type="ARBA" id="ARBA00023146"/>
    </source>
</evidence>
<dbReference type="AlphaFoldDB" id="A0A8C4NYS9"/>
<keyword evidence="6" id="KW-0547">Nucleotide-binding</keyword>
<accession>A0A8C4NYS9</accession>
<dbReference type="PROSITE" id="PS51880">
    <property type="entry name" value="TGS"/>
    <property type="match status" value="1"/>
</dbReference>
<keyword evidence="13" id="KW-0175">Coiled coil</keyword>
<dbReference type="PRINTS" id="PR01047">
    <property type="entry name" value="TRNASYNTHTHR"/>
</dbReference>
<dbReference type="EC" id="6.1.1.3" evidence="3"/>
<evidence type="ECO:0000259" key="15">
    <source>
        <dbReference type="PROSITE" id="PS50862"/>
    </source>
</evidence>
<dbReference type="InterPro" id="IPR002314">
    <property type="entry name" value="aa-tRNA-synt_IIb"/>
</dbReference>
<dbReference type="GO" id="GO:0005739">
    <property type="term" value="C:mitochondrion"/>
    <property type="evidence" value="ECO:0007669"/>
    <property type="project" value="TreeGrafter"/>
</dbReference>
<dbReference type="FunFam" id="3.10.20.30:FF:000006">
    <property type="entry name" value="Threonine--tRNA ligase, cytoplasmic"/>
    <property type="match status" value="1"/>
</dbReference>
<keyword evidence="8" id="KW-0648">Protein biosynthesis</keyword>
<dbReference type="SUPFAM" id="SSF81271">
    <property type="entry name" value="TGS-like"/>
    <property type="match status" value="1"/>
</dbReference>
<evidence type="ECO:0000256" key="4">
    <source>
        <dbReference type="ARBA" id="ARBA00022490"/>
    </source>
</evidence>
<dbReference type="Pfam" id="PF07973">
    <property type="entry name" value="tRNA_SAD"/>
    <property type="match status" value="1"/>
</dbReference>
<reference evidence="17" key="1">
    <citation type="submission" date="2025-08" db="UniProtKB">
        <authorList>
            <consortium name="Ensembl"/>
        </authorList>
    </citation>
    <scope>IDENTIFICATION</scope>
</reference>
<dbReference type="CDD" id="cd00771">
    <property type="entry name" value="ThrRS_core"/>
    <property type="match status" value="1"/>
</dbReference>
<dbReference type="InterPro" id="IPR047246">
    <property type="entry name" value="ThrRS_anticodon"/>
</dbReference>
<dbReference type="SUPFAM" id="SSF55681">
    <property type="entry name" value="Class II aaRS and biotin synthetases"/>
    <property type="match status" value="1"/>
</dbReference>
<dbReference type="InterPro" id="IPR004095">
    <property type="entry name" value="TGS"/>
</dbReference>
<evidence type="ECO:0000256" key="8">
    <source>
        <dbReference type="ARBA" id="ARBA00022917"/>
    </source>
</evidence>
<evidence type="ECO:0000256" key="10">
    <source>
        <dbReference type="ARBA" id="ARBA00031900"/>
    </source>
</evidence>
<dbReference type="InterPro" id="IPR004154">
    <property type="entry name" value="Anticodon-bd"/>
</dbReference>
<evidence type="ECO:0000256" key="13">
    <source>
        <dbReference type="SAM" id="Coils"/>
    </source>
</evidence>
<dbReference type="Gene3D" id="3.40.50.800">
    <property type="entry name" value="Anticodon-binding domain"/>
    <property type="match status" value="1"/>
</dbReference>
<evidence type="ECO:0000256" key="11">
    <source>
        <dbReference type="ARBA" id="ARBA00049515"/>
    </source>
</evidence>
<protein>
    <recommendedName>
        <fullName evidence="3">threonine--tRNA ligase</fullName>
        <ecNumber evidence="3">6.1.1.3</ecNumber>
    </recommendedName>
    <alternativeName>
        <fullName evidence="10">Threonyl-tRNA synthetase</fullName>
    </alternativeName>
</protein>
<dbReference type="GO" id="GO:0004829">
    <property type="term" value="F:threonine-tRNA ligase activity"/>
    <property type="evidence" value="ECO:0007669"/>
    <property type="project" value="UniProtKB-EC"/>
</dbReference>
<dbReference type="GeneTree" id="ENSGT00940000154969"/>
<dbReference type="SUPFAM" id="SSF52954">
    <property type="entry name" value="Class II aaRS ABD-related"/>
    <property type="match status" value="1"/>
</dbReference>
<dbReference type="FunFam" id="3.30.980.10:FF:000003">
    <property type="entry name" value="Threonine--tRNA ligase, cytoplasmic"/>
    <property type="match status" value="1"/>
</dbReference>
<feature type="compositionally biased region" description="Basic and acidic residues" evidence="14">
    <location>
        <begin position="147"/>
        <end position="171"/>
    </location>
</feature>
<dbReference type="InterPro" id="IPR018163">
    <property type="entry name" value="Thr/Ala-tRNA-synth_IIc_edit"/>
</dbReference>
<dbReference type="CDD" id="cd00860">
    <property type="entry name" value="ThrRS_anticodon"/>
    <property type="match status" value="1"/>
</dbReference>
<keyword evidence="18" id="KW-1185">Reference proteome</keyword>
<dbReference type="SMART" id="SM00863">
    <property type="entry name" value="tRNA_SAD"/>
    <property type="match status" value="1"/>
</dbReference>
<dbReference type="InterPro" id="IPR012675">
    <property type="entry name" value="Beta-grasp_dom_sf"/>
</dbReference>
<evidence type="ECO:0000259" key="16">
    <source>
        <dbReference type="PROSITE" id="PS51880"/>
    </source>
</evidence>
<feature type="compositionally biased region" description="Basic and acidic residues" evidence="14">
    <location>
        <begin position="121"/>
        <end position="137"/>
    </location>
</feature>
<dbReference type="Proteomes" id="UP000694389">
    <property type="component" value="Unassembled WGS sequence"/>
</dbReference>
<dbReference type="Pfam" id="PF00587">
    <property type="entry name" value="tRNA-synt_2b"/>
    <property type="match status" value="1"/>
</dbReference>
<keyword evidence="5" id="KW-0436">Ligase</keyword>
<dbReference type="SUPFAM" id="SSF55186">
    <property type="entry name" value="ThrRS/AlaRS common domain"/>
    <property type="match status" value="1"/>
</dbReference>
<dbReference type="CDD" id="cd01667">
    <property type="entry name" value="TGS_ThrRS"/>
    <property type="match status" value="1"/>
</dbReference>
<evidence type="ECO:0000256" key="7">
    <source>
        <dbReference type="ARBA" id="ARBA00022840"/>
    </source>
</evidence>